<feature type="region of interest" description="Disordered" evidence="1">
    <location>
        <begin position="144"/>
        <end position="208"/>
    </location>
</feature>
<name>A0A2P8H9L1_SACCR</name>
<dbReference type="EMBL" id="PYAX01000034">
    <property type="protein sequence ID" value="PSL42917.1"/>
    <property type="molecule type" value="Genomic_DNA"/>
</dbReference>
<dbReference type="Proteomes" id="UP000241118">
    <property type="component" value="Unassembled WGS sequence"/>
</dbReference>
<gene>
    <name evidence="2" type="ORF">B0I31_13411</name>
</gene>
<evidence type="ECO:0000313" key="2">
    <source>
        <dbReference type="EMBL" id="PSL42917.1"/>
    </source>
</evidence>
<dbReference type="AlphaFoldDB" id="A0A2P8H9L1"/>
<feature type="compositionally biased region" description="Polar residues" evidence="1">
    <location>
        <begin position="196"/>
        <end position="206"/>
    </location>
</feature>
<evidence type="ECO:0000313" key="3">
    <source>
        <dbReference type="Proteomes" id="UP000241118"/>
    </source>
</evidence>
<evidence type="ECO:0000256" key="1">
    <source>
        <dbReference type="SAM" id="MobiDB-lite"/>
    </source>
</evidence>
<organism evidence="2 3">
    <name type="scientific">Saccharothrix carnea</name>
    <dbReference type="NCBI Taxonomy" id="1280637"/>
    <lineage>
        <taxon>Bacteria</taxon>
        <taxon>Bacillati</taxon>
        <taxon>Actinomycetota</taxon>
        <taxon>Actinomycetes</taxon>
        <taxon>Pseudonocardiales</taxon>
        <taxon>Pseudonocardiaceae</taxon>
        <taxon>Saccharothrix</taxon>
    </lineage>
</organism>
<accession>A0A2P8H9L1</accession>
<reference evidence="2 3" key="1">
    <citation type="submission" date="2018-03" db="EMBL/GenBank/DDBJ databases">
        <title>Genomic Encyclopedia of Type Strains, Phase III (KMG-III): the genomes of soil and plant-associated and newly described type strains.</title>
        <authorList>
            <person name="Whitman W."/>
        </authorList>
    </citation>
    <scope>NUCLEOTIDE SEQUENCE [LARGE SCALE GENOMIC DNA]</scope>
    <source>
        <strain evidence="2 3">CGMCC 4.7097</strain>
    </source>
</reference>
<comment type="caution">
    <text evidence="2">The sequence shown here is derived from an EMBL/GenBank/DDBJ whole genome shotgun (WGS) entry which is preliminary data.</text>
</comment>
<sequence length="274" mass="29950">MPDRLDEPYAIGAAAVEQRGVEVEGVGEGRCERRGSTPGRGVRSVFLLHRRELSIRRFPQFRTGFGPSQVGRHPPHRQRVLAHQPNRGHGVLIAQPLRERPGFVRQRRLPRLPPNPPHLVQFHPVQSTEIPRERTQIHVGILPSTAAAPGAPRRPGVGEPSVSHRHKPASNRSCCDSPTRILWAPANTGRNGPAGGTTSHPPQLSAPSAEFWHPTRIWAALSRSEARRRGRDRHPPGRVRRSAARCGLLVGPGPAGLAALLHGTGSTPVLMREV</sequence>
<proteinExistence type="predicted"/>
<feature type="compositionally biased region" description="Low complexity" evidence="1">
    <location>
        <begin position="146"/>
        <end position="155"/>
    </location>
</feature>
<keyword evidence="3" id="KW-1185">Reference proteome</keyword>
<protein>
    <submittedName>
        <fullName evidence="2">Uncharacterized protein</fullName>
    </submittedName>
</protein>